<dbReference type="RefSeq" id="WP_343753154.1">
    <property type="nucleotide sequence ID" value="NZ_BAAACW010000017.1"/>
</dbReference>
<feature type="region of interest" description="Disordered" evidence="1">
    <location>
        <begin position="1"/>
        <end position="28"/>
    </location>
</feature>
<evidence type="ECO:0008006" key="4">
    <source>
        <dbReference type="Google" id="ProtNLM"/>
    </source>
</evidence>
<proteinExistence type="predicted"/>
<comment type="caution">
    <text evidence="2">The sequence shown here is derived from an EMBL/GenBank/DDBJ whole genome shotgun (WGS) entry which is preliminary data.</text>
</comment>
<dbReference type="Gene3D" id="3.40.50.720">
    <property type="entry name" value="NAD(P)-binding Rossmann-like Domain"/>
    <property type="match status" value="1"/>
</dbReference>
<organism evidence="2 3">
    <name type="scientific">Alkalibacterium iburiense</name>
    <dbReference type="NCBI Taxonomy" id="290589"/>
    <lineage>
        <taxon>Bacteria</taxon>
        <taxon>Bacillati</taxon>
        <taxon>Bacillota</taxon>
        <taxon>Bacilli</taxon>
        <taxon>Lactobacillales</taxon>
        <taxon>Carnobacteriaceae</taxon>
        <taxon>Alkalibacterium</taxon>
    </lineage>
</organism>
<dbReference type="Proteomes" id="UP001501166">
    <property type="component" value="Unassembled WGS sequence"/>
</dbReference>
<dbReference type="SUPFAM" id="SSF51735">
    <property type="entry name" value="NAD(P)-binding Rossmann-fold domains"/>
    <property type="match status" value="1"/>
</dbReference>
<gene>
    <name evidence="2" type="ORF">GCM10008932_02330</name>
</gene>
<reference evidence="2 3" key="1">
    <citation type="journal article" date="2019" name="Int. J. Syst. Evol. Microbiol.">
        <title>The Global Catalogue of Microorganisms (GCM) 10K type strain sequencing project: providing services to taxonomists for standard genome sequencing and annotation.</title>
        <authorList>
            <consortium name="The Broad Institute Genomics Platform"/>
            <consortium name="The Broad Institute Genome Sequencing Center for Infectious Disease"/>
            <person name="Wu L."/>
            <person name="Ma J."/>
        </authorList>
    </citation>
    <scope>NUCLEOTIDE SEQUENCE [LARGE SCALE GENOMIC DNA]</scope>
    <source>
        <strain evidence="2 3">JCM 12662</strain>
    </source>
</reference>
<sequence>MSNEDKIKTQEPKKDYLMPDDRDKMDDIPQVESDTYKAAGKMKGMNTVITGADSGIGRAAAIA</sequence>
<protein>
    <recommendedName>
        <fullName evidence="4">NAD(P)-dependent oxidoreductase</fullName>
    </recommendedName>
</protein>
<accession>A0ABN0X1T8</accession>
<evidence type="ECO:0000256" key="1">
    <source>
        <dbReference type="SAM" id="MobiDB-lite"/>
    </source>
</evidence>
<dbReference type="EMBL" id="BAAACW010000017">
    <property type="protein sequence ID" value="GAA0352840.1"/>
    <property type="molecule type" value="Genomic_DNA"/>
</dbReference>
<dbReference type="InterPro" id="IPR036291">
    <property type="entry name" value="NAD(P)-bd_dom_sf"/>
</dbReference>
<keyword evidence="3" id="KW-1185">Reference proteome</keyword>
<feature type="compositionally biased region" description="Basic and acidic residues" evidence="1">
    <location>
        <begin position="1"/>
        <end position="27"/>
    </location>
</feature>
<evidence type="ECO:0000313" key="2">
    <source>
        <dbReference type="EMBL" id="GAA0352840.1"/>
    </source>
</evidence>
<name>A0ABN0X1T8_9LACT</name>
<evidence type="ECO:0000313" key="3">
    <source>
        <dbReference type="Proteomes" id="UP001501166"/>
    </source>
</evidence>